<protein>
    <submittedName>
        <fullName evidence="7">CvpA family protein</fullName>
    </submittedName>
</protein>
<keyword evidence="8" id="KW-1185">Reference proteome</keyword>
<dbReference type="RefSeq" id="WP_114687150.1">
    <property type="nucleotide sequence ID" value="NZ_QQNB01000002.1"/>
</dbReference>
<dbReference type="PANTHER" id="PTHR36926">
    <property type="entry name" value="COLICIN V PRODUCTION PROTEIN"/>
    <property type="match status" value="1"/>
</dbReference>
<evidence type="ECO:0000256" key="2">
    <source>
        <dbReference type="ARBA" id="ARBA00022692"/>
    </source>
</evidence>
<feature type="transmembrane region" description="Helical" evidence="6">
    <location>
        <begin position="7"/>
        <end position="27"/>
    </location>
</feature>
<comment type="caution">
    <text evidence="7">The sequence shown here is derived from an EMBL/GenBank/DDBJ whole genome shotgun (WGS) entry which is preliminary data.</text>
</comment>
<proteinExistence type="predicted"/>
<dbReference type="OrthoDB" id="9806894at2"/>
<feature type="compositionally biased region" description="Polar residues" evidence="5">
    <location>
        <begin position="177"/>
        <end position="186"/>
    </location>
</feature>
<feature type="transmembrane region" description="Helical" evidence="6">
    <location>
        <begin position="61"/>
        <end position="83"/>
    </location>
</feature>
<keyword evidence="3 6" id="KW-1133">Transmembrane helix</keyword>
<dbReference type="InterPro" id="IPR003825">
    <property type="entry name" value="Colicin-V_CvpA"/>
</dbReference>
<dbReference type="PANTHER" id="PTHR36926:SF1">
    <property type="entry name" value="COLICIN V PRODUCTION PROTEIN"/>
    <property type="match status" value="1"/>
</dbReference>
<evidence type="ECO:0000256" key="5">
    <source>
        <dbReference type="SAM" id="MobiDB-lite"/>
    </source>
</evidence>
<dbReference type="GO" id="GO:0016020">
    <property type="term" value="C:membrane"/>
    <property type="evidence" value="ECO:0007669"/>
    <property type="project" value="UniProtKB-SubCell"/>
</dbReference>
<accession>A0A369VTB3</accession>
<evidence type="ECO:0000256" key="3">
    <source>
        <dbReference type="ARBA" id="ARBA00022989"/>
    </source>
</evidence>
<dbReference type="AlphaFoldDB" id="A0A369VTB3"/>
<organism evidence="7 8">
    <name type="scientific">Sphingomonas aracearum</name>
    <dbReference type="NCBI Taxonomy" id="2283317"/>
    <lineage>
        <taxon>Bacteria</taxon>
        <taxon>Pseudomonadati</taxon>
        <taxon>Pseudomonadota</taxon>
        <taxon>Alphaproteobacteria</taxon>
        <taxon>Sphingomonadales</taxon>
        <taxon>Sphingomonadaceae</taxon>
        <taxon>Sphingomonas</taxon>
    </lineage>
</organism>
<evidence type="ECO:0000256" key="4">
    <source>
        <dbReference type="ARBA" id="ARBA00023136"/>
    </source>
</evidence>
<evidence type="ECO:0000256" key="1">
    <source>
        <dbReference type="ARBA" id="ARBA00004141"/>
    </source>
</evidence>
<reference evidence="7 8" key="1">
    <citation type="submission" date="2018-07" db="EMBL/GenBank/DDBJ databases">
        <title>a novel species of Sphingomonas isolated from the rhizosphere soil of Araceae plant.</title>
        <authorList>
            <person name="Zhiyong W."/>
            <person name="Qinglan Z."/>
            <person name="Zhiwei F."/>
            <person name="Ding X."/>
            <person name="Gejiao W."/>
            <person name="Shixue Z."/>
        </authorList>
    </citation>
    <scope>NUCLEOTIDE SEQUENCE [LARGE SCALE GENOMIC DNA]</scope>
    <source>
        <strain evidence="7 8">WZY 27</strain>
    </source>
</reference>
<feature type="transmembrane region" description="Helical" evidence="6">
    <location>
        <begin position="33"/>
        <end position="54"/>
    </location>
</feature>
<evidence type="ECO:0000256" key="6">
    <source>
        <dbReference type="SAM" id="Phobius"/>
    </source>
</evidence>
<comment type="subcellular location">
    <subcellularLocation>
        <location evidence="1">Membrane</location>
        <topology evidence="1">Multi-pass membrane protein</topology>
    </subcellularLocation>
</comment>
<feature type="region of interest" description="Disordered" evidence="5">
    <location>
        <begin position="166"/>
        <end position="192"/>
    </location>
</feature>
<evidence type="ECO:0000313" key="7">
    <source>
        <dbReference type="EMBL" id="RDE05079.1"/>
    </source>
</evidence>
<gene>
    <name evidence="7" type="ORF">DVW87_07260</name>
</gene>
<dbReference type="GO" id="GO:0009403">
    <property type="term" value="P:toxin biosynthetic process"/>
    <property type="evidence" value="ECO:0007669"/>
    <property type="project" value="InterPro"/>
</dbReference>
<dbReference type="InterPro" id="IPR052719">
    <property type="entry name" value="CvpA-like"/>
</dbReference>
<dbReference type="Pfam" id="PF02674">
    <property type="entry name" value="Colicin_V"/>
    <property type="match status" value="1"/>
</dbReference>
<dbReference type="Proteomes" id="UP000253918">
    <property type="component" value="Unassembled WGS sequence"/>
</dbReference>
<feature type="transmembrane region" description="Helical" evidence="6">
    <location>
        <begin position="103"/>
        <end position="127"/>
    </location>
</feature>
<name>A0A369VTB3_9SPHN</name>
<keyword evidence="4 6" id="KW-0472">Membrane</keyword>
<evidence type="ECO:0000313" key="8">
    <source>
        <dbReference type="Proteomes" id="UP000253918"/>
    </source>
</evidence>
<keyword evidence="2 6" id="KW-0812">Transmembrane</keyword>
<dbReference type="EMBL" id="QQNB01000002">
    <property type="protein sequence ID" value="RDE05079.1"/>
    <property type="molecule type" value="Genomic_DNA"/>
</dbReference>
<sequence length="192" mass="20144">MGLTALDILVLLVVGGAAVMGVLRGFVTEVLSLFAWVAIVFGVKLFHAPLALWLTGPVGTVTGAAVLAFALISGVTYFAGRMVANALGSRTRDSILGPVDRALGLGFGALKGLILATLGFLVVVMLTDTMRGGPSRRPEWLTQSRTYPLLNATSASMADFIDRRRKGQPAFGPRTDLPSSDATAANVSEARR</sequence>